<proteinExistence type="predicted"/>
<dbReference type="OrthoDB" id="9105971at2"/>
<dbReference type="EMBL" id="FPBH01000019">
    <property type="protein sequence ID" value="SFU22717.1"/>
    <property type="molecule type" value="Genomic_DNA"/>
</dbReference>
<keyword evidence="1" id="KW-1133">Transmembrane helix</keyword>
<feature type="transmembrane region" description="Helical" evidence="1">
    <location>
        <begin position="141"/>
        <end position="162"/>
    </location>
</feature>
<protein>
    <submittedName>
        <fullName evidence="2">Uncharacterized protein</fullName>
    </submittedName>
</protein>
<dbReference type="AlphaFoldDB" id="A0A1I7EFL1"/>
<gene>
    <name evidence="2" type="ORF">SAMN05192563_101910</name>
</gene>
<evidence type="ECO:0000256" key="1">
    <source>
        <dbReference type="SAM" id="Phobius"/>
    </source>
</evidence>
<sequence>MKRIDNGVTKDFKHCWLYKEDIDRLISLMTVDGLAPELRSGDFEFENAAELYQFLGKKGGRSLNIKSVKPRAHFTTSLFGSVRVLTYDDSNDARALHSRIVEATEGGIKRPNWRSRFLTYLAGMILMMFGAGNAYSHTGPARYIGGLACVVGIALLISHATYKREDGTRFFGVARADRQSFLQRKGDDLAVALIAGTVGAVVGGVLGVVGTLIVQQAPK</sequence>
<dbReference type="RefSeq" id="WP_093639786.1">
    <property type="nucleotide sequence ID" value="NZ_FPBH01000019.1"/>
</dbReference>
<accession>A0A1I7EFL1</accession>
<organism evidence="2 3">
    <name type="scientific">Paraburkholderia aspalathi</name>
    <dbReference type="NCBI Taxonomy" id="1324617"/>
    <lineage>
        <taxon>Bacteria</taxon>
        <taxon>Pseudomonadati</taxon>
        <taxon>Pseudomonadota</taxon>
        <taxon>Betaproteobacteria</taxon>
        <taxon>Burkholderiales</taxon>
        <taxon>Burkholderiaceae</taxon>
        <taxon>Paraburkholderia</taxon>
    </lineage>
</organism>
<reference evidence="2 3" key="1">
    <citation type="submission" date="2016-10" db="EMBL/GenBank/DDBJ databases">
        <authorList>
            <person name="de Groot N.N."/>
        </authorList>
    </citation>
    <scope>NUCLEOTIDE SEQUENCE [LARGE SCALE GENOMIC DNA]</scope>
    <source>
        <strain evidence="2 3">LMG 27731</strain>
    </source>
</reference>
<evidence type="ECO:0000313" key="2">
    <source>
        <dbReference type="EMBL" id="SFU22717.1"/>
    </source>
</evidence>
<feature type="transmembrane region" description="Helical" evidence="1">
    <location>
        <begin position="189"/>
        <end position="214"/>
    </location>
</feature>
<keyword evidence="1" id="KW-0812">Transmembrane</keyword>
<name>A0A1I7EFL1_9BURK</name>
<feature type="transmembrane region" description="Helical" evidence="1">
    <location>
        <begin position="117"/>
        <end position="135"/>
    </location>
</feature>
<dbReference type="Proteomes" id="UP000198844">
    <property type="component" value="Unassembled WGS sequence"/>
</dbReference>
<keyword evidence="1" id="KW-0472">Membrane</keyword>
<evidence type="ECO:0000313" key="3">
    <source>
        <dbReference type="Proteomes" id="UP000198844"/>
    </source>
</evidence>